<reference evidence="15" key="1">
    <citation type="submission" date="2016-10" db="EMBL/GenBank/DDBJ databases">
        <authorList>
            <person name="de Groot N.N."/>
        </authorList>
    </citation>
    <scope>NUCLEOTIDE SEQUENCE</scope>
</reference>
<protein>
    <submittedName>
        <fullName evidence="15">Sensory box histidine kinase/response regulator</fullName>
    </submittedName>
</protein>
<feature type="domain" description="Response regulatory" evidence="13">
    <location>
        <begin position="151"/>
        <end position="268"/>
    </location>
</feature>
<dbReference type="PANTHER" id="PTHR45339:SF1">
    <property type="entry name" value="HYBRID SIGNAL TRANSDUCTION HISTIDINE KINASE J"/>
    <property type="match status" value="1"/>
</dbReference>
<dbReference type="SUPFAM" id="SSF52172">
    <property type="entry name" value="CheY-like"/>
    <property type="match status" value="1"/>
</dbReference>
<evidence type="ECO:0000313" key="15">
    <source>
        <dbReference type="EMBL" id="SFV51309.1"/>
    </source>
</evidence>
<dbReference type="Gene3D" id="3.40.50.2300">
    <property type="match status" value="1"/>
</dbReference>
<evidence type="ECO:0000256" key="3">
    <source>
        <dbReference type="ARBA" id="ARBA00022553"/>
    </source>
</evidence>
<feature type="compositionally biased region" description="Low complexity" evidence="11">
    <location>
        <begin position="106"/>
        <end position="120"/>
    </location>
</feature>
<dbReference type="PROSITE" id="PS50110">
    <property type="entry name" value="RESPONSE_REGULATORY"/>
    <property type="match status" value="1"/>
</dbReference>
<evidence type="ECO:0000256" key="8">
    <source>
        <dbReference type="ARBA" id="ARBA00023012"/>
    </source>
</evidence>
<dbReference type="InterPro" id="IPR036641">
    <property type="entry name" value="HPT_dom_sf"/>
</dbReference>
<evidence type="ECO:0000256" key="6">
    <source>
        <dbReference type="ARBA" id="ARBA00022840"/>
    </source>
</evidence>
<evidence type="ECO:0000256" key="2">
    <source>
        <dbReference type="ARBA" id="ARBA00022475"/>
    </source>
</evidence>
<dbReference type="GO" id="GO:0000160">
    <property type="term" value="P:phosphorelay signal transduction system"/>
    <property type="evidence" value="ECO:0007669"/>
    <property type="project" value="UniProtKB-KW"/>
</dbReference>
<keyword evidence="15" id="KW-0808">Transferase</keyword>
<evidence type="ECO:0000256" key="9">
    <source>
        <dbReference type="ARBA" id="ARBA00023136"/>
    </source>
</evidence>
<dbReference type="CDD" id="cd17546">
    <property type="entry name" value="REC_hyHK_CKI1_RcsC-like"/>
    <property type="match status" value="1"/>
</dbReference>
<dbReference type="GO" id="GO:0005524">
    <property type="term" value="F:ATP binding"/>
    <property type="evidence" value="ECO:0007669"/>
    <property type="project" value="UniProtKB-KW"/>
</dbReference>
<keyword evidence="10" id="KW-0175">Coiled coil</keyword>
<dbReference type="InterPro" id="IPR011006">
    <property type="entry name" value="CheY-like_superfamily"/>
</dbReference>
<feature type="coiled-coil region" evidence="10">
    <location>
        <begin position="267"/>
        <end position="332"/>
    </location>
</feature>
<feature type="compositionally biased region" description="Acidic residues" evidence="11">
    <location>
        <begin position="79"/>
        <end position="94"/>
    </location>
</feature>
<keyword evidence="7 12" id="KW-1133">Transmembrane helix</keyword>
<evidence type="ECO:0000256" key="1">
    <source>
        <dbReference type="ARBA" id="ARBA00004651"/>
    </source>
</evidence>
<dbReference type="PANTHER" id="PTHR45339">
    <property type="entry name" value="HYBRID SIGNAL TRANSDUCTION HISTIDINE KINASE J"/>
    <property type="match status" value="1"/>
</dbReference>
<accession>A0A1W1BCV5</accession>
<dbReference type="EMBL" id="FPHB01000015">
    <property type="protein sequence ID" value="SFV51309.1"/>
    <property type="molecule type" value="Genomic_DNA"/>
</dbReference>
<dbReference type="AlphaFoldDB" id="A0A1W1BCV5"/>
<evidence type="ECO:0000256" key="5">
    <source>
        <dbReference type="ARBA" id="ARBA00022741"/>
    </source>
</evidence>
<feature type="compositionally biased region" description="Basic and acidic residues" evidence="11">
    <location>
        <begin position="66"/>
        <end position="78"/>
    </location>
</feature>
<dbReference type="InterPro" id="IPR001789">
    <property type="entry name" value="Sig_transdc_resp-reg_receiver"/>
</dbReference>
<keyword evidence="3" id="KW-0597">Phosphoprotein</keyword>
<evidence type="ECO:0000256" key="4">
    <source>
        <dbReference type="ARBA" id="ARBA00022692"/>
    </source>
</evidence>
<keyword evidence="15" id="KW-0418">Kinase</keyword>
<gene>
    <name evidence="15" type="ORF">MNB_SM-7-293</name>
</gene>
<evidence type="ECO:0000259" key="14">
    <source>
        <dbReference type="PROSITE" id="PS50894"/>
    </source>
</evidence>
<keyword evidence="8" id="KW-0902">Two-component regulatory system</keyword>
<dbReference type="SMART" id="SM00448">
    <property type="entry name" value="REC"/>
    <property type="match status" value="1"/>
</dbReference>
<keyword evidence="2" id="KW-1003">Cell membrane</keyword>
<evidence type="ECO:0000256" key="11">
    <source>
        <dbReference type="SAM" id="MobiDB-lite"/>
    </source>
</evidence>
<dbReference type="GO" id="GO:0016301">
    <property type="term" value="F:kinase activity"/>
    <property type="evidence" value="ECO:0007669"/>
    <property type="project" value="UniProtKB-KW"/>
</dbReference>
<feature type="region of interest" description="Disordered" evidence="11">
    <location>
        <begin position="52"/>
        <end position="139"/>
    </location>
</feature>
<feature type="transmembrane region" description="Helical" evidence="12">
    <location>
        <begin position="6"/>
        <end position="27"/>
    </location>
</feature>
<name>A0A1W1BCV5_9ZZZZ</name>
<evidence type="ECO:0000256" key="7">
    <source>
        <dbReference type="ARBA" id="ARBA00022989"/>
    </source>
</evidence>
<dbReference type="GO" id="GO:0005886">
    <property type="term" value="C:plasma membrane"/>
    <property type="evidence" value="ECO:0007669"/>
    <property type="project" value="UniProtKB-SubCell"/>
</dbReference>
<dbReference type="SUPFAM" id="SSF47226">
    <property type="entry name" value="Histidine-containing phosphotransfer domain, HPT domain"/>
    <property type="match status" value="1"/>
</dbReference>
<evidence type="ECO:0000256" key="12">
    <source>
        <dbReference type="SAM" id="Phobius"/>
    </source>
</evidence>
<feature type="compositionally biased region" description="Polar residues" evidence="11">
    <location>
        <begin position="95"/>
        <end position="105"/>
    </location>
</feature>
<sequence>MPFIEQNLDIILAGSAILIVIVVYIVIKKRNKVQKDQIYDYSDIEVVEDIYAKEEEEEEEEEEDKQQEAPKEDTKEQPNEEIEEEEETKIEDDISSQAPQESINAPQTQEQQSEQTKKPSNFNPDSKIPTTEVPPHGKIVKDNFKEFSGLKILVAEDNLINQKVIAGTLNESGIELVFANDGLEALSSLNNAKDFDIILMDAHMPNMDGFETTKKIKENPEFVDIPIIALSGDVAADDIKKMYDAGMDAHLEKPLKMDALYDILYAFTKKEQNKESIEEKKEDKKKEANLLLDKELGIEISGGDESFYKEILSEFMKDYKDAQTRLRSMLEKGDLKSADALLLDISGITANIGAEQTHSLAQTLREAIKARQKEKIIKTYQEFVRSFTSLTKAIKDYLV</sequence>
<evidence type="ECO:0000259" key="13">
    <source>
        <dbReference type="PROSITE" id="PS50110"/>
    </source>
</evidence>
<dbReference type="PROSITE" id="PS50894">
    <property type="entry name" value="HPT"/>
    <property type="match status" value="1"/>
</dbReference>
<dbReference type="Gene3D" id="1.20.120.160">
    <property type="entry name" value="HPT domain"/>
    <property type="match status" value="1"/>
</dbReference>
<proteinExistence type="predicted"/>
<comment type="subcellular location">
    <subcellularLocation>
        <location evidence="1">Cell membrane</location>
        <topology evidence="1">Multi-pass membrane protein</topology>
    </subcellularLocation>
</comment>
<keyword evidence="4 12" id="KW-0812">Transmembrane</keyword>
<dbReference type="InterPro" id="IPR008207">
    <property type="entry name" value="Sig_transdc_His_kin_Hpt_dom"/>
</dbReference>
<feature type="compositionally biased region" description="Acidic residues" evidence="11">
    <location>
        <begin position="52"/>
        <end position="65"/>
    </location>
</feature>
<organism evidence="15">
    <name type="scientific">hydrothermal vent metagenome</name>
    <dbReference type="NCBI Taxonomy" id="652676"/>
    <lineage>
        <taxon>unclassified sequences</taxon>
        <taxon>metagenomes</taxon>
        <taxon>ecological metagenomes</taxon>
    </lineage>
</organism>
<keyword evidence="5" id="KW-0547">Nucleotide-binding</keyword>
<keyword evidence="6" id="KW-0067">ATP-binding</keyword>
<keyword evidence="9 12" id="KW-0472">Membrane</keyword>
<feature type="domain" description="HPt" evidence="14">
    <location>
        <begin position="304"/>
        <end position="399"/>
    </location>
</feature>
<dbReference type="Pfam" id="PF00072">
    <property type="entry name" value="Response_reg"/>
    <property type="match status" value="1"/>
</dbReference>
<evidence type="ECO:0000256" key="10">
    <source>
        <dbReference type="SAM" id="Coils"/>
    </source>
</evidence>